<feature type="compositionally biased region" description="Basic residues" evidence="2">
    <location>
        <begin position="128"/>
        <end position="141"/>
    </location>
</feature>
<dbReference type="Proteomes" id="UP000321570">
    <property type="component" value="Unassembled WGS sequence"/>
</dbReference>
<feature type="compositionally biased region" description="Polar residues" evidence="2">
    <location>
        <begin position="114"/>
        <end position="127"/>
    </location>
</feature>
<dbReference type="AlphaFoldDB" id="A0A564Y8V4"/>
<feature type="compositionally biased region" description="Acidic residues" evidence="2">
    <location>
        <begin position="145"/>
        <end position="156"/>
    </location>
</feature>
<evidence type="ECO:0000313" key="4">
    <source>
        <dbReference type="EMBL" id="VUZ43701.1"/>
    </source>
</evidence>
<dbReference type="PROSITE" id="PS00028">
    <property type="entry name" value="ZINC_FINGER_C2H2_1"/>
    <property type="match status" value="1"/>
</dbReference>
<dbReference type="GO" id="GO:0008270">
    <property type="term" value="F:zinc ion binding"/>
    <property type="evidence" value="ECO:0007669"/>
    <property type="project" value="UniProtKB-KW"/>
</dbReference>
<feature type="region of interest" description="Disordered" evidence="2">
    <location>
        <begin position="454"/>
        <end position="480"/>
    </location>
</feature>
<sequence length="642" mass="71241">MLPTSSQYVYVTDTSNFQSTLQTSGQESVQIVTPVEVIPIDPSAPILSNKNPLRLVANNGHYISLDDSGNPNVQRVVQILNAKNIAQKEGAVNLNYDNKNIVCNVFHANRNQFPQSANVSQSTSHSSAPRRRGRRPGRKNKTRDDDDPDYVPDLPEELLTPYPVQHSPSSGQMSVYSDRNFDPEYDDTSELESYSSSISNEFLCEICSRSFQNKAGLSRHKMLKHSGKKISVGPKVDPARRAQLRYDNLKSALEKASPEDIIELAAPYVAQHVSLWNYLLLRTEFANKSTGEINLSQLPVPPPEMPLVVAEYLGFVDKFRENFPKISQRIKGVKRSTSRSDDANDQEVEIDEKLLESFGPGPTSVKRKRYLAFKKKLESSMDDVNQTVDDVDTEVGENGVIEVKDSLQSCVLGVIMGRYKTRQNFSPGLLPSRYAAAAVDDEYPEIVNLDETVQQKSQDKQQSQSMECNSTEKDEALKSAPKKAMIIAGVQPETVDMVQEVDRAENEEPQNTAQQAGNQANDTTVGGGHAFDGPIPEELIANGTFIPLTQGDGGTTEYVYHFQNGYVYNRRTGRVATDDEVTIYQNPPAETVYVQAITGTVSMLTMPDGTQVQVQHGPEGVTSEVFNMILQQLRSEGNIHQQ</sequence>
<feature type="compositionally biased region" description="Low complexity" evidence="2">
    <location>
        <begin position="454"/>
        <end position="465"/>
    </location>
</feature>
<evidence type="ECO:0000256" key="1">
    <source>
        <dbReference type="PROSITE-ProRule" id="PRU00042"/>
    </source>
</evidence>
<name>A0A564Y8V4_HYMDI</name>
<feature type="compositionally biased region" description="Polar residues" evidence="2">
    <location>
        <begin position="166"/>
        <end position="177"/>
    </location>
</feature>
<proteinExistence type="predicted"/>
<dbReference type="EMBL" id="CABIJS010000111">
    <property type="protein sequence ID" value="VUZ43701.1"/>
    <property type="molecule type" value="Genomic_DNA"/>
</dbReference>
<evidence type="ECO:0000259" key="3">
    <source>
        <dbReference type="PROSITE" id="PS50157"/>
    </source>
</evidence>
<keyword evidence="1" id="KW-0863">Zinc-finger</keyword>
<accession>A0A564Y8V4</accession>
<keyword evidence="5" id="KW-1185">Reference proteome</keyword>
<feature type="region of interest" description="Disordered" evidence="2">
    <location>
        <begin position="114"/>
        <end position="181"/>
    </location>
</feature>
<protein>
    <recommendedName>
        <fullName evidence="3">C2H2-type domain-containing protein</fullName>
    </recommendedName>
</protein>
<dbReference type="InterPro" id="IPR013087">
    <property type="entry name" value="Znf_C2H2_type"/>
</dbReference>
<keyword evidence="1" id="KW-0479">Metal-binding</keyword>
<keyword evidence="1" id="KW-0862">Zinc</keyword>
<feature type="domain" description="C2H2-type" evidence="3">
    <location>
        <begin position="202"/>
        <end position="230"/>
    </location>
</feature>
<evidence type="ECO:0000256" key="2">
    <source>
        <dbReference type="SAM" id="MobiDB-lite"/>
    </source>
</evidence>
<gene>
    <name evidence="4" type="ORF">WMSIL1_LOCUS3870</name>
</gene>
<evidence type="ECO:0000313" key="5">
    <source>
        <dbReference type="Proteomes" id="UP000321570"/>
    </source>
</evidence>
<reference evidence="4 5" key="1">
    <citation type="submission" date="2019-07" db="EMBL/GenBank/DDBJ databases">
        <authorList>
            <person name="Jastrzebski P J."/>
            <person name="Paukszto L."/>
            <person name="Jastrzebski P J."/>
        </authorList>
    </citation>
    <scope>NUCLEOTIDE SEQUENCE [LARGE SCALE GENOMIC DNA]</scope>
    <source>
        <strain evidence="4 5">WMS-il1</strain>
    </source>
</reference>
<feature type="compositionally biased region" description="Low complexity" evidence="2">
    <location>
        <begin position="510"/>
        <end position="524"/>
    </location>
</feature>
<dbReference type="PROSITE" id="PS50157">
    <property type="entry name" value="ZINC_FINGER_C2H2_2"/>
    <property type="match status" value="1"/>
</dbReference>
<feature type="region of interest" description="Disordered" evidence="2">
    <location>
        <begin position="503"/>
        <end position="529"/>
    </location>
</feature>
<organism evidence="4 5">
    <name type="scientific">Hymenolepis diminuta</name>
    <name type="common">Rat tapeworm</name>
    <dbReference type="NCBI Taxonomy" id="6216"/>
    <lineage>
        <taxon>Eukaryota</taxon>
        <taxon>Metazoa</taxon>
        <taxon>Spiralia</taxon>
        <taxon>Lophotrochozoa</taxon>
        <taxon>Platyhelminthes</taxon>
        <taxon>Cestoda</taxon>
        <taxon>Eucestoda</taxon>
        <taxon>Cyclophyllidea</taxon>
        <taxon>Hymenolepididae</taxon>
        <taxon>Hymenolepis</taxon>
    </lineage>
</organism>